<reference evidence="2" key="1">
    <citation type="journal article" date="2019" name="Nat. Commun.">
        <title>Expansion of phycobilisome linker gene families in mesophilic red algae.</title>
        <authorList>
            <person name="Lee J."/>
            <person name="Kim D."/>
            <person name="Bhattacharya D."/>
            <person name="Yoon H.S."/>
        </authorList>
    </citation>
    <scope>NUCLEOTIDE SEQUENCE [LARGE SCALE GENOMIC DNA]</scope>
    <source>
        <strain evidence="2">CCMP 1328</strain>
    </source>
</reference>
<proteinExistence type="predicted"/>
<accession>A0A5J4Z7B8</accession>
<name>A0A5J4Z7B8_PORPP</name>
<gene>
    <name evidence="1" type="ORF">FVE85_6703</name>
</gene>
<comment type="caution">
    <text evidence="1">The sequence shown here is derived from an EMBL/GenBank/DDBJ whole genome shotgun (WGS) entry which is preliminary data.</text>
</comment>
<protein>
    <submittedName>
        <fullName evidence="1">Uncharacterized protein</fullName>
    </submittedName>
</protein>
<dbReference type="EMBL" id="VRMN01000001">
    <property type="protein sequence ID" value="KAA8499118.1"/>
    <property type="molecule type" value="Genomic_DNA"/>
</dbReference>
<organism evidence="1 2">
    <name type="scientific">Porphyridium purpureum</name>
    <name type="common">Red alga</name>
    <name type="synonym">Porphyridium cruentum</name>
    <dbReference type="NCBI Taxonomy" id="35688"/>
    <lineage>
        <taxon>Eukaryota</taxon>
        <taxon>Rhodophyta</taxon>
        <taxon>Bangiophyceae</taxon>
        <taxon>Porphyridiales</taxon>
        <taxon>Porphyridiaceae</taxon>
        <taxon>Porphyridium</taxon>
    </lineage>
</organism>
<keyword evidence="2" id="KW-1185">Reference proteome</keyword>
<dbReference type="AlphaFoldDB" id="A0A5J4Z7B8"/>
<evidence type="ECO:0000313" key="2">
    <source>
        <dbReference type="Proteomes" id="UP000324585"/>
    </source>
</evidence>
<sequence>MYHPGTQISLPLIVQHKTLRTPLCLALTPVSVCYTDSLEQFSKPSKRELPCELDRLRISLLCPSEDAIFTGSKKKDM</sequence>
<dbReference type="Proteomes" id="UP000324585">
    <property type="component" value="Unassembled WGS sequence"/>
</dbReference>
<evidence type="ECO:0000313" key="1">
    <source>
        <dbReference type="EMBL" id="KAA8499118.1"/>
    </source>
</evidence>